<protein>
    <recommendedName>
        <fullName evidence="3">Type III restriction enzyme</fullName>
    </recommendedName>
</protein>
<proteinExistence type="predicted"/>
<keyword evidence="2" id="KW-1185">Reference proteome</keyword>
<evidence type="ECO:0008006" key="3">
    <source>
        <dbReference type="Google" id="ProtNLM"/>
    </source>
</evidence>
<accession>A0ABY6DEV6</accession>
<dbReference type="Proteomes" id="UP001064087">
    <property type="component" value="Chromosome"/>
</dbReference>
<dbReference type="Gene3D" id="3.40.91.30">
    <property type="match status" value="1"/>
</dbReference>
<evidence type="ECO:0000313" key="2">
    <source>
        <dbReference type="Proteomes" id="UP001064087"/>
    </source>
</evidence>
<reference evidence="1" key="1">
    <citation type="submission" date="2022-10" db="EMBL/GenBank/DDBJ databases">
        <title>Roseovarius pelagicus sp. nov., isolated from Arctic seawater.</title>
        <authorList>
            <person name="Hong Y.W."/>
            <person name="Hwang C.Y."/>
        </authorList>
    </citation>
    <scope>NUCLEOTIDE SEQUENCE</scope>
    <source>
        <strain evidence="1">HL-MP18</strain>
    </source>
</reference>
<dbReference type="EMBL" id="CP106738">
    <property type="protein sequence ID" value="UXX83503.1"/>
    <property type="molecule type" value="Genomic_DNA"/>
</dbReference>
<evidence type="ECO:0000313" key="1">
    <source>
        <dbReference type="EMBL" id="UXX83503.1"/>
    </source>
</evidence>
<sequence length="248" mass="28358">MSQTVPIDLEKMPEGFRLQRLTFLATRKCFAGMAGSFIGREELLLKQLIKHVETFIGSDTLEIPSLFHQEPLRKRILIGLNIDLIVQHVSQYLRQENRTALEPIFDEDEPIGRTGDMRTWYTTKPTIVATKSHISHVVGDAGWEGYAANVLEKSDKVRSYVKNDHLGFEIYYLWNGSKRRYVPDFIVEASNSCLLVLEIKGQKSPQNDAKHAALEEWVAAVNEEKRFGSWSWAVAYEPHEVDDIIIAL</sequence>
<gene>
    <name evidence="1" type="ORF">N7U68_02130</name>
</gene>
<organism evidence="1 2">
    <name type="scientific">Roseovarius pelagicus</name>
    <dbReference type="NCBI Taxonomy" id="2980108"/>
    <lineage>
        <taxon>Bacteria</taxon>
        <taxon>Pseudomonadati</taxon>
        <taxon>Pseudomonadota</taxon>
        <taxon>Alphaproteobacteria</taxon>
        <taxon>Rhodobacterales</taxon>
        <taxon>Roseobacteraceae</taxon>
        <taxon>Roseovarius</taxon>
    </lineage>
</organism>
<name>A0ABY6DEV6_9RHOB</name>